<accession>A0A5C5SD19</accession>
<evidence type="ECO:0000256" key="1">
    <source>
        <dbReference type="SAM" id="Phobius"/>
    </source>
</evidence>
<dbReference type="RefSeq" id="WP_146565852.1">
    <property type="nucleotide sequence ID" value="NZ_VOHL01000001.1"/>
</dbReference>
<dbReference type="EMBL" id="VOHL01000001">
    <property type="protein sequence ID" value="TWS98866.1"/>
    <property type="molecule type" value="Genomic_DNA"/>
</dbReference>
<feature type="transmembrane region" description="Helical" evidence="1">
    <location>
        <begin position="243"/>
        <end position="261"/>
    </location>
</feature>
<feature type="transmembrane region" description="Helical" evidence="1">
    <location>
        <begin position="152"/>
        <end position="169"/>
    </location>
</feature>
<evidence type="ECO:0000313" key="3">
    <source>
        <dbReference type="Proteomes" id="UP000317430"/>
    </source>
</evidence>
<name>A0A5C5SD19_9STRE</name>
<evidence type="ECO:0000313" key="2">
    <source>
        <dbReference type="EMBL" id="TWS98866.1"/>
    </source>
</evidence>
<protein>
    <submittedName>
        <fullName evidence="2">Uncharacterized protein</fullName>
    </submittedName>
</protein>
<dbReference type="Proteomes" id="UP000317430">
    <property type="component" value="Unassembled WGS sequence"/>
</dbReference>
<keyword evidence="3" id="KW-1185">Reference proteome</keyword>
<sequence>MSSEKKIKFFSDFVSKREGKDSYIVGRRKLNRYIEVSDDAYEIIKSIMELENLELIKHELSSFSTYEIENFISELVELNFLEIINGELITSENIQKKGISFPWISQRVLKIIFNKVTIFLWALYISYVYLFLFPHFPSSLLDYTNIFFSKSLLITTITVTVLDFILVMFHEFSHFLSIRLLGGELGFIGIGRRFFYFVFETRIDNIWLLEKPKRIIVYLSGMLCDITLLSFFILVANFTKVPFFYNISRVAILLLVVGLIFEFKFYLKTDLYFVVADILNSRTLMSDSLKFIKNCFKYDGISVVSKYYSILICLGLIIELFILVKVGIPTSILAVVQTYNNFINKEWDYFWSNLVVILLTCIELFFVGMVFIKEKLIKSGNSSSQVKGLKRYKPTNFG</sequence>
<keyword evidence="1" id="KW-1133">Transmembrane helix</keyword>
<feature type="transmembrane region" description="Helical" evidence="1">
    <location>
        <begin position="307"/>
        <end position="329"/>
    </location>
</feature>
<keyword evidence="1" id="KW-0812">Transmembrane</keyword>
<proteinExistence type="predicted"/>
<feature type="transmembrane region" description="Helical" evidence="1">
    <location>
        <begin position="112"/>
        <end position="132"/>
    </location>
</feature>
<dbReference type="OrthoDB" id="140324at2"/>
<dbReference type="AlphaFoldDB" id="A0A5C5SD19"/>
<keyword evidence="1" id="KW-0472">Membrane</keyword>
<feature type="transmembrane region" description="Helical" evidence="1">
    <location>
        <begin position="349"/>
        <end position="372"/>
    </location>
</feature>
<comment type="caution">
    <text evidence="2">The sequence shown here is derived from an EMBL/GenBank/DDBJ whole genome shotgun (WGS) entry which is preliminary data.</text>
</comment>
<gene>
    <name evidence="2" type="ORF">FRX57_01255</name>
</gene>
<reference evidence="2 3" key="1">
    <citation type="submission" date="2019-08" db="EMBL/GenBank/DDBJ databases">
        <authorList>
            <person name="Lei W."/>
        </authorList>
    </citation>
    <scope>NUCLEOTIDE SEQUENCE [LARGE SCALE GENOMIC DNA]</scope>
    <source>
        <strain evidence="2 3">CCUG 66496</strain>
    </source>
</reference>
<feature type="transmembrane region" description="Helical" evidence="1">
    <location>
        <begin position="215"/>
        <end position="237"/>
    </location>
</feature>
<organism evidence="2 3">
    <name type="scientific">Streptococcus cuniculipharyngis</name>
    <dbReference type="NCBI Taxonomy" id="1562651"/>
    <lineage>
        <taxon>Bacteria</taxon>
        <taxon>Bacillati</taxon>
        <taxon>Bacillota</taxon>
        <taxon>Bacilli</taxon>
        <taxon>Lactobacillales</taxon>
        <taxon>Streptococcaceae</taxon>
        <taxon>Streptococcus</taxon>
    </lineage>
</organism>